<dbReference type="Proteomes" id="UP000299102">
    <property type="component" value="Unassembled WGS sequence"/>
</dbReference>
<gene>
    <name evidence="1" type="ORF">EVAR_84449_1</name>
</gene>
<evidence type="ECO:0000313" key="1">
    <source>
        <dbReference type="EMBL" id="GBP44958.1"/>
    </source>
</evidence>
<comment type="caution">
    <text evidence="1">The sequence shown here is derived from an EMBL/GenBank/DDBJ whole genome shotgun (WGS) entry which is preliminary data.</text>
</comment>
<reference evidence="1 2" key="1">
    <citation type="journal article" date="2019" name="Commun. Biol.">
        <title>The bagworm genome reveals a unique fibroin gene that provides high tensile strength.</title>
        <authorList>
            <person name="Kono N."/>
            <person name="Nakamura H."/>
            <person name="Ohtoshi R."/>
            <person name="Tomita M."/>
            <person name="Numata K."/>
            <person name="Arakawa K."/>
        </authorList>
    </citation>
    <scope>NUCLEOTIDE SEQUENCE [LARGE SCALE GENOMIC DNA]</scope>
</reference>
<dbReference type="AlphaFoldDB" id="A0A4C1W0X9"/>
<proteinExistence type="predicted"/>
<organism evidence="1 2">
    <name type="scientific">Eumeta variegata</name>
    <name type="common">Bagworm moth</name>
    <name type="synonym">Eumeta japonica</name>
    <dbReference type="NCBI Taxonomy" id="151549"/>
    <lineage>
        <taxon>Eukaryota</taxon>
        <taxon>Metazoa</taxon>
        <taxon>Ecdysozoa</taxon>
        <taxon>Arthropoda</taxon>
        <taxon>Hexapoda</taxon>
        <taxon>Insecta</taxon>
        <taxon>Pterygota</taxon>
        <taxon>Neoptera</taxon>
        <taxon>Endopterygota</taxon>
        <taxon>Lepidoptera</taxon>
        <taxon>Glossata</taxon>
        <taxon>Ditrysia</taxon>
        <taxon>Tineoidea</taxon>
        <taxon>Psychidae</taxon>
        <taxon>Oiketicinae</taxon>
        <taxon>Eumeta</taxon>
    </lineage>
</organism>
<evidence type="ECO:0000313" key="2">
    <source>
        <dbReference type="Proteomes" id="UP000299102"/>
    </source>
</evidence>
<dbReference type="EMBL" id="BGZK01000461">
    <property type="protein sequence ID" value="GBP44958.1"/>
    <property type="molecule type" value="Genomic_DNA"/>
</dbReference>
<protein>
    <submittedName>
        <fullName evidence="1">Uncharacterized protein</fullName>
    </submittedName>
</protein>
<keyword evidence="2" id="KW-1185">Reference proteome</keyword>
<sequence length="311" mass="35067">MLSHAGASSRRGYDRDGPVVMAPFQGSKLEDFPRRPEIKRSCQWAHRHRPRPSRPSLRVMPLDARTTLEANPLVDAPNVRTFKCRTVQMQRPTGLLSSNDDAFQIWLVTHISATCTPNTDSRPYRNDRRGSRRTRAVVDLASARKWAGSIVSANSNGPVPFLRLSTSLHQPTPSSTRYPIPTQEVDNILVTFRHWAVDTSMSCWIRWVTYEDQEKSSAKCFKQPTLRALSAHKLQGCALDKLVFDLEKYLCAKGLKYAALSIVSILQHNEQNSDAMNCLRMMQCTCVTIPDPSFFSAAFLSYAFVTNFTVA</sequence>
<accession>A0A4C1W0X9</accession>
<name>A0A4C1W0X9_EUMVA</name>